<organism evidence="3 4">
    <name type="scientific">Xaviernesmea oryzae</name>
    <dbReference type="NCBI Taxonomy" id="464029"/>
    <lineage>
        <taxon>Bacteria</taxon>
        <taxon>Pseudomonadati</taxon>
        <taxon>Pseudomonadota</taxon>
        <taxon>Alphaproteobacteria</taxon>
        <taxon>Hyphomicrobiales</taxon>
        <taxon>Rhizobiaceae</taxon>
        <taxon>Rhizobium/Agrobacterium group</taxon>
        <taxon>Xaviernesmea</taxon>
    </lineage>
</organism>
<dbReference type="EMBL" id="MKIP01000028">
    <property type="protein sequence ID" value="OLP62149.1"/>
    <property type="molecule type" value="Genomic_DNA"/>
</dbReference>
<dbReference type="RefSeq" id="WP_075625910.1">
    <property type="nucleotide sequence ID" value="NZ_FOAM01000014.1"/>
</dbReference>
<accession>A0A1Q9B291</accession>
<evidence type="ECO:0000313" key="3">
    <source>
        <dbReference type="EMBL" id="OLP62149.1"/>
    </source>
</evidence>
<keyword evidence="3" id="KW-0808">Transferase</keyword>
<dbReference type="Proteomes" id="UP000186364">
    <property type="component" value="Unassembled WGS sequence"/>
</dbReference>
<proteinExistence type="predicted"/>
<dbReference type="InterPro" id="IPR038740">
    <property type="entry name" value="BioF2-like_GNAT_dom"/>
</dbReference>
<dbReference type="GO" id="GO:0016740">
    <property type="term" value="F:transferase activity"/>
    <property type="evidence" value="ECO:0007669"/>
    <property type="project" value="UniProtKB-KW"/>
</dbReference>
<keyword evidence="4" id="KW-1185">Reference proteome</keyword>
<evidence type="ECO:0000256" key="1">
    <source>
        <dbReference type="SAM" id="MobiDB-lite"/>
    </source>
</evidence>
<evidence type="ECO:0000313" key="4">
    <source>
        <dbReference type="Proteomes" id="UP000186364"/>
    </source>
</evidence>
<name>A0A1Q9B291_9HYPH</name>
<feature type="domain" description="BioF2-like acetyltransferase" evidence="2">
    <location>
        <begin position="222"/>
        <end position="343"/>
    </location>
</feature>
<dbReference type="OrthoDB" id="213519at2"/>
<dbReference type="AlphaFoldDB" id="A0A1Q9B291"/>
<dbReference type="SUPFAM" id="SSF55729">
    <property type="entry name" value="Acyl-CoA N-acyltransferases (Nat)"/>
    <property type="match status" value="1"/>
</dbReference>
<gene>
    <name evidence="3" type="ORF">BJF93_01515</name>
</gene>
<reference evidence="3 4" key="1">
    <citation type="submission" date="2016-09" db="EMBL/GenBank/DDBJ databases">
        <title>Rhizobium sp. nov., a novel species isolated from the rice rhizosphere.</title>
        <authorList>
            <person name="Zhao J."/>
            <person name="Zhang X."/>
        </authorList>
    </citation>
    <scope>NUCLEOTIDE SEQUENCE [LARGE SCALE GENOMIC DNA]</scope>
    <source>
        <strain evidence="3 4">1.7048</strain>
    </source>
</reference>
<dbReference type="InterPro" id="IPR016181">
    <property type="entry name" value="Acyl_CoA_acyltransferase"/>
</dbReference>
<dbReference type="Pfam" id="PF13480">
    <property type="entry name" value="Acetyltransf_6"/>
    <property type="match status" value="1"/>
</dbReference>
<evidence type="ECO:0000259" key="2">
    <source>
        <dbReference type="Pfam" id="PF13480"/>
    </source>
</evidence>
<sequence length="422" mass="46820">MNASHVPSDADRRALGALDPAATSRGVAPRTLHRPVGRPGRAFSVYTAQAGYALQTELDFLSNRAIESNIFFSARFLAPAMPRLDDRDVRLAILRDESEGRSRLRFLMPFRVERPGFGIGPSILRSWANPYAPLGVPLLDREDAGETIDNLLEALADPATGLPGILVMPEIRLTGAFGQTARAVALARNLPLTVADEAMRPMLNSREDGQTYLRRVVSAGHLRELKRQGARLKEKGRLAHHVARQPAEVRQRMEEFLTLEASGWKGQSRSALLSDRLRAAFAREAVSNLAEADAVRIHTLDLNGTAIASMIVFLMGGDAYTWKTAYNEAYARFSPGKLLVAALTGWHLDDPNIERTDSCAVPDHPIMSRFWAEREPMGTLIIGLSPNRDRDVRQVATQLHLYRNTRNIAKLLRERIRALARS</sequence>
<feature type="region of interest" description="Disordered" evidence="1">
    <location>
        <begin position="1"/>
        <end position="20"/>
    </location>
</feature>
<protein>
    <submittedName>
        <fullName evidence="3">GNAT family N-acetyltransferase</fullName>
    </submittedName>
</protein>
<comment type="caution">
    <text evidence="3">The sequence shown here is derived from an EMBL/GenBank/DDBJ whole genome shotgun (WGS) entry which is preliminary data.</text>
</comment>